<dbReference type="InterPro" id="IPR005226">
    <property type="entry name" value="UPF0014_fam"/>
</dbReference>
<keyword evidence="8" id="KW-1185">Reference proteome</keyword>
<evidence type="ECO:0000313" key="7">
    <source>
        <dbReference type="EMBL" id="TDH59152.1"/>
    </source>
</evidence>
<dbReference type="EMBL" id="SMSJ01000078">
    <property type="protein sequence ID" value="TDH59152.1"/>
    <property type="molecule type" value="Genomic_DNA"/>
</dbReference>
<dbReference type="AlphaFoldDB" id="A0A4R5Q886"/>
<feature type="transmembrane region" description="Helical" evidence="6">
    <location>
        <begin position="225"/>
        <end position="251"/>
    </location>
</feature>
<evidence type="ECO:0000256" key="3">
    <source>
        <dbReference type="ARBA" id="ARBA00022692"/>
    </source>
</evidence>
<reference evidence="7 8" key="1">
    <citation type="journal article" date="2016" name="J. Microbiol.">
        <title>Dankookia rubra gen. nov., sp. nov., an alphaproteobacterium isolated from sediment of a shallow stream.</title>
        <authorList>
            <person name="Kim W.H."/>
            <person name="Kim D.H."/>
            <person name="Kang K."/>
            <person name="Ahn T.Y."/>
        </authorList>
    </citation>
    <scope>NUCLEOTIDE SEQUENCE [LARGE SCALE GENOMIC DNA]</scope>
    <source>
        <strain evidence="7 8">JCM30602</strain>
    </source>
</reference>
<sequence>MTYIQLNALDLALPALLVVLNGTLSVALQLGLERQLAAAALRMVVQLALVGYVLRVLFELGSPCWTGVAALVMVAAAAHEIGARQARPLARGRAFGLGAGCALAAAGSVTALALLTQIRPEPWYDPHYALPLLGMVLGNTMTGIALGLDALTTGAVRDRAAIEARLALGATRQVAMLPVTRAALRAGSMPIVNSMAVAGLVSLPGMMTGQILAGAEPVEAAKYQILIMFLIAGGTGLGTVAAVLGGVYLLSDGRHRLRLDRLGARKNAA</sequence>
<feature type="transmembrane region" description="Helical" evidence="6">
    <location>
        <begin position="12"/>
        <end position="32"/>
    </location>
</feature>
<evidence type="ECO:0000256" key="5">
    <source>
        <dbReference type="ARBA" id="ARBA00023136"/>
    </source>
</evidence>
<dbReference type="Pfam" id="PF03649">
    <property type="entry name" value="UPF0014"/>
    <property type="match status" value="1"/>
</dbReference>
<organism evidence="7 8">
    <name type="scientific">Dankookia rubra</name>
    <dbReference type="NCBI Taxonomy" id="1442381"/>
    <lineage>
        <taxon>Bacteria</taxon>
        <taxon>Pseudomonadati</taxon>
        <taxon>Pseudomonadota</taxon>
        <taxon>Alphaproteobacteria</taxon>
        <taxon>Acetobacterales</taxon>
        <taxon>Roseomonadaceae</taxon>
        <taxon>Dankookia</taxon>
    </lineage>
</organism>
<feature type="transmembrane region" description="Helical" evidence="6">
    <location>
        <begin position="94"/>
        <end position="116"/>
    </location>
</feature>
<name>A0A4R5Q886_9PROT</name>
<dbReference type="PANTHER" id="PTHR30028">
    <property type="entry name" value="UPF0014 INNER MEMBRANE PROTEIN YBBM-RELATED"/>
    <property type="match status" value="1"/>
</dbReference>
<proteinExistence type="inferred from homology"/>
<evidence type="ECO:0000256" key="1">
    <source>
        <dbReference type="ARBA" id="ARBA00004141"/>
    </source>
</evidence>
<evidence type="ECO:0000256" key="4">
    <source>
        <dbReference type="ARBA" id="ARBA00022989"/>
    </source>
</evidence>
<keyword evidence="3 6" id="KW-0812">Transmembrane</keyword>
<dbReference type="OrthoDB" id="9791807at2"/>
<dbReference type="PANTHER" id="PTHR30028:SF0">
    <property type="entry name" value="PROTEIN ALUMINUM SENSITIVE 3"/>
    <property type="match status" value="1"/>
</dbReference>
<comment type="subcellular location">
    <subcellularLocation>
        <location evidence="1">Membrane</location>
        <topology evidence="1">Multi-pass membrane protein</topology>
    </subcellularLocation>
</comment>
<gene>
    <name evidence="7" type="primary">fetB</name>
    <name evidence="7" type="ORF">E2C06_28905</name>
</gene>
<dbReference type="Proteomes" id="UP000295096">
    <property type="component" value="Unassembled WGS sequence"/>
</dbReference>
<accession>A0A4R5Q886</accession>
<keyword evidence="5 6" id="KW-0472">Membrane</keyword>
<protein>
    <submittedName>
        <fullName evidence="7">Iron export ABC transporter permease subunit FetB</fullName>
    </submittedName>
</protein>
<comment type="caution">
    <text evidence="7">The sequence shown here is derived from an EMBL/GenBank/DDBJ whole genome shotgun (WGS) entry which is preliminary data.</text>
</comment>
<feature type="transmembrane region" description="Helical" evidence="6">
    <location>
        <begin position="128"/>
        <end position="151"/>
    </location>
</feature>
<dbReference type="RefSeq" id="WP_133292044.1">
    <property type="nucleotide sequence ID" value="NZ_SMSJ01000078.1"/>
</dbReference>
<evidence type="ECO:0000256" key="6">
    <source>
        <dbReference type="SAM" id="Phobius"/>
    </source>
</evidence>
<feature type="transmembrane region" description="Helical" evidence="6">
    <location>
        <begin position="191"/>
        <end position="213"/>
    </location>
</feature>
<dbReference type="GO" id="GO:0005886">
    <property type="term" value="C:plasma membrane"/>
    <property type="evidence" value="ECO:0007669"/>
    <property type="project" value="TreeGrafter"/>
</dbReference>
<comment type="similarity">
    <text evidence="2">Belongs to the UPF0014 family.</text>
</comment>
<evidence type="ECO:0000313" key="8">
    <source>
        <dbReference type="Proteomes" id="UP000295096"/>
    </source>
</evidence>
<evidence type="ECO:0000256" key="2">
    <source>
        <dbReference type="ARBA" id="ARBA00005268"/>
    </source>
</evidence>
<keyword evidence="4 6" id="KW-1133">Transmembrane helix</keyword>